<evidence type="ECO:0000256" key="1">
    <source>
        <dbReference type="SAM" id="Phobius"/>
    </source>
</evidence>
<evidence type="ECO:0000313" key="2">
    <source>
        <dbReference type="EMBL" id="MFC3847947.1"/>
    </source>
</evidence>
<accession>A0ABV7ZHB3</accession>
<evidence type="ECO:0000313" key="3">
    <source>
        <dbReference type="Proteomes" id="UP001595783"/>
    </source>
</evidence>
<reference evidence="3" key="1">
    <citation type="journal article" date="2019" name="Int. J. Syst. Evol. Microbiol.">
        <title>The Global Catalogue of Microorganisms (GCM) 10K type strain sequencing project: providing services to taxonomists for standard genome sequencing and annotation.</title>
        <authorList>
            <consortium name="The Broad Institute Genomics Platform"/>
            <consortium name="The Broad Institute Genome Sequencing Center for Infectious Disease"/>
            <person name="Wu L."/>
            <person name="Ma J."/>
        </authorList>
    </citation>
    <scope>NUCLEOTIDE SEQUENCE [LARGE SCALE GENOMIC DNA]</scope>
    <source>
        <strain evidence="3">CCUG 53816</strain>
    </source>
</reference>
<keyword evidence="3" id="KW-1185">Reference proteome</keyword>
<feature type="transmembrane region" description="Helical" evidence="1">
    <location>
        <begin position="67"/>
        <end position="88"/>
    </location>
</feature>
<proteinExistence type="predicted"/>
<dbReference type="PROSITE" id="PS51257">
    <property type="entry name" value="PROKAR_LIPOPROTEIN"/>
    <property type="match status" value="1"/>
</dbReference>
<feature type="transmembrane region" description="Helical" evidence="1">
    <location>
        <begin position="36"/>
        <end position="55"/>
    </location>
</feature>
<keyword evidence="1" id="KW-1133">Transmembrane helix</keyword>
<protein>
    <submittedName>
        <fullName evidence="2">Uncharacterized protein</fullName>
    </submittedName>
</protein>
<dbReference type="Proteomes" id="UP001595783">
    <property type="component" value="Unassembled WGS sequence"/>
</dbReference>
<name>A0ABV7ZHB3_9HELI</name>
<comment type="caution">
    <text evidence="2">The sequence shown here is derived from an EMBL/GenBank/DDBJ whole genome shotgun (WGS) entry which is preliminary data.</text>
</comment>
<sequence length="90" mass="10217">MKKTTLFCLELVLMPFVTFAACLFFCVLVLCIVSDLNLALIASLILGGLSFYPIFKIYKRHAPSEVWAWRCVISGVFYALAVVLWYALFI</sequence>
<keyword evidence="1" id="KW-0812">Transmembrane</keyword>
<dbReference type="RefSeq" id="WP_104751629.1">
    <property type="nucleotide sequence ID" value="NZ_FZMF01000002.1"/>
</dbReference>
<feature type="transmembrane region" description="Helical" evidence="1">
    <location>
        <begin position="7"/>
        <end position="30"/>
    </location>
</feature>
<gene>
    <name evidence="2" type="ORF">ACFOPX_05315</name>
</gene>
<dbReference type="EMBL" id="JBHRZO010000036">
    <property type="protein sequence ID" value="MFC3847947.1"/>
    <property type="molecule type" value="Genomic_DNA"/>
</dbReference>
<organism evidence="2 3">
    <name type="scientific">Helicobacter baculiformis</name>
    <dbReference type="NCBI Taxonomy" id="427351"/>
    <lineage>
        <taxon>Bacteria</taxon>
        <taxon>Pseudomonadati</taxon>
        <taxon>Campylobacterota</taxon>
        <taxon>Epsilonproteobacteria</taxon>
        <taxon>Campylobacterales</taxon>
        <taxon>Helicobacteraceae</taxon>
        <taxon>Helicobacter</taxon>
    </lineage>
</organism>
<keyword evidence="1" id="KW-0472">Membrane</keyword>